<dbReference type="AlphaFoldDB" id="W9Y7I8"/>
<evidence type="ECO:0000313" key="3">
    <source>
        <dbReference type="Proteomes" id="UP000019478"/>
    </source>
</evidence>
<dbReference type="EMBL" id="AMGY01000009">
    <property type="protein sequence ID" value="EXJ78339.1"/>
    <property type="molecule type" value="Genomic_DNA"/>
</dbReference>
<protein>
    <submittedName>
        <fullName evidence="2">Uncharacterized protein</fullName>
    </submittedName>
</protein>
<evidence type="ECO:0000313" key="2">
    <source>
        <dbReference type="EMBL" id="EXJ78339.1"/>
    </source>
</evidence>
<comment type="caution">
    <text evidence="2">The sequence shown here is derived from an EMBL/GenBank/DDBJ whole genome shotgun (WGS) entry which is preliminary data.</text>
</comment>
<organism evidence="2 3">
    <name type="scientific">Capronia epimyces CBS 606.96</name>
    <dbReference type="NCBI Taxonomy" id="1182542"/>
    <lineage>
        <taxon>Eukaryota</taxon>
        <taxon>Fungi</taxon>
        <taxon>Dikarya</taxon>
        <taxon>Ascomycota</taxon>
        <taxon>Pezizomycotina</taxon>
        <taxon>Eurotiomycetes</taxon>
        <taxon>Chaetothyriomycetidae</taxon>
        <taxon>Chaetothyriales</taxon>
        <taxon>Herpotrichiellaceae</taxon>
        <taxon>Capronia</taxon>
    </lineage>
</organism>
<dbReference type="GeneID" id="19173584"/>
<dbReference type="eggNOG" id="ENOG502T5BE">
    <property type="taxonomic scope" value="Eukaryota"/>
</dbReference>
<dbReference type="Proteomes" id="UP000019478">
    <property type="component" value="Unassembled WGS sequence"/>
</dbReference>
<feature type="region of interest" description="Disordered" evidence="1">
    <location>
        <begin position="1"/>
        <end position="25"/>
    </location>
</feature>
<proteinExistence type="predicted"/>
<name>W9Y7I8_9EURO</name>
<dbReference type="RefSeq" id="XP_007737784.1">
    <property type="nucleotide sequence ID" value="XM_007739594.1"/>
</dbReference>
<dbReference type="OrthoDB" id="4137752at2759"/>
<gene>
    <name evidence="2" type="ORF">A1O3_09500</name>
</gene>
<accession>W9Y7I8</accession>
<reference evidence="2 3" key="1">
    <citation type="submission" date="2013-03" db="EMBL/GenBank/DDBJ databases">
        <title>The Genome Sequence of Capronia epimyces CBS 606.96.</title>
        <authorList>
            <consortium name="The Broad Institute Genomics Platform"/>
            <person name="Cuomo C."/>
            <person name="de Hoog S."/>
            <person name="Gorbushina A."/>
            <person name="Walker B."/>
            <person name="Young S.K."/>
            <person name="Zeng Q."/>
            <person name="Gargeya S."/>
            <person name="Fitzgerald M."/>
            <person name="Haas B."/>
            <person name="Abouelleil A."/>
            <person name="Allen A.W."/>
            <person name="Alvarado L."/>
            <person name="Arachchi H.M."/>
            <person name="Berlin A.M."/>
            <person name="Chapman S.B."/>
            <person name="Gainer-Dewar J."/>
            <person name="Goldberg J."/>
            <person name="Griggs A."/>
            <person name="Gujja S."/>
            <person name="Hansen M."/>
            <person name="Howarth C."/>
            <person name="Imamovic A."/>
            <person name="Ireland A."/>
            <person name="Larimer J."/>
            <person name="McCowan C."/>
            <person name="Murphy C."/>
            <person name="Pearson M."/>
            <person name="Poon T.W."/>
            <person name="Priest M."/>
            <person name="Roberts A."/>
            <person name="Saif S."/>
            <person name="Shea T."/>
            <person name="Sisk P."/>
            <person name="Sykes S."/>
            <person name="Wortman J."/>
            <person name="Nusbaum C."/>
            <person name="Birren B."/>
        </authorList>
    </citation>
    <scope>NUCLEOTIDE SEQUENCE [LARGE SCALE GENOMIC DNA]</scope>
    <source>
        <strain evidence="2 3">CBS 606.96</strain>
    </source>
</reference>
<evidence type="ECO:0000256" key="1">
    <source>
        <dbReference type="SAM" id="MobiDB-lite"/>
    </source>
</evidence>
<dbReference type="HOGENOM" id="CLU_056765_1_0_1"/>
<keyword evidence="3" id="KW-1185">Reference proteome</keyword>
<sequence length="260" mass="29471">MAQLSQTSAPFAGEKMSQQREPPRSILEEPTTAAFFIRSSEYPRGQIFHVDKPVEISMLPPVAVRRPAFPEIRKRSMEMLTPCTFFVQYACQQKCRTMGICIHYQFVVGCRKCPDGLRCSLCAQSSVEQAIQACRKCPLHQNSAQANPIGSRPEDFLATDKQKEVCDEVLMRSLACDWHDVPVLPVKQAEDDVGTKSMRFLRETTPKDLKDVEMLETLFEHDLEAEINSANMPVQHAFGLWRGPLEMHMGPAQRPLGYRV</sequence>